<dbReference type="EMBL" id="JAUEOZ010000002">
    <property type="protein sequence ID" value="MDN2483103.1"/>
    <property type="molecule type" value="Genomic_DNA"/>
</dbReference>
<gene>
    <name evidence="2" type="ORF">QWJ08_17300</name>
</gene>
<dbReference type="RefSeq" id="WP_289963161.1">
    <property type="nucleotide sequence ID" value="NZ_JAUEOZ010000002.1"/>
</dbReference>
<comment type="caution">
    <text evidence="2">The sequence shown here is derived from an EMBL/GenBank/DDBJ whole genome shotgun (WGS) entry which is preliminary data.</text>
</comment>
<evidence type="ECO:0000313" key="2">
    <source>
        <dbReference type="EMBL" id="MDN2483103.1"/>
    </source>
</evidence>
<keyword evidence="3" id="KW-1185">Reference proteome</keyword>
<reference evidence="2" key="1">
    <citation type="submission" date="2024-05" db="EMBL/GenBank/DDBJ databases">
        <title>Genome Sequences of Four Agar- Degrading Marine Bacteria.</title>
        <authorList>
            <person name="Phillips E.K."/>
            <person name="Shaffer J.C."/>
            <person name="Henson M.W."/>
            <person name="Temperton B."/>
            <person name="Thrash C.J."/>
            <person name="Martin M.O."/>
        </authorList>
    </citation>
    <scope>NUCLEOTIDE SEQUENCE</scope>
    <source>
        <strain evidence="2">EKP203</strain>
    </source>
</reference>
<dbReference type="Proteomes" id="UP001169719">
    <property type="component" value="Unassembled WGS sequence"/>
</dbReference>
<protein>
    <recommendedName>
        <fullName evidence="4">Outer membrane protein beta-barrel domain-containing protein</fullName>
    </recommendedName>
</protein>
<keyword evidence="1" id="KW-0732">Signal</keyword>
<organism evidence="2 3">
    <name type="scientific">Vibrio agarivorans</name>
    <dbReference type="NCBI Taxonomy" id="153622"/>
    <lineage>
        <taxon>Bacteria</taxon>
        <taxon>Pseudomonadati</taxon>
        <taxon>Pseudomonadota</taxon>
        <taxon>Gammaproteobacteria</taxon>
        <taxon>Vibrionales</taxon>
        <taxon>Vibrionaceae</taxon>
        <taxon>Vibrio</taxon>
    </lineage>
</organism>
<accession>A0ABT7Y4W9</accession>
<feature type="chain" id="PRO_5046981438" description="Outer membrane protein beta-barrel domain-containing protein" evidence="1">
    <location>
        <begin position="22"/>
        <end position="128"/>
    </location>
</feature>
<name>A0ABT7Y4W9_9VIBR</name>
<evidence type="ECO:0000256" key="1">
    <source>
        <dbReference type="SAM" id="SignalP"/>
    </source>
</evidence>
<feature type="signal peptide" evidence="1">
    <location>
        <begin position="1"/>
        <end position="21"/>
    </location>
</feature>
<sequence length="128" mass="14257">MRFISCFALIVSALFVSPAFSKTGVGVMVGNPYWGLELKHNSLRMNVSLDDNFGVGVNKVFGINDTPFYVYAGGHYVDRDKYSIALTPGVGVEINANPVGFYIDFGPSFYLDEMDFDWEARAGLRVYF</sequence>
<evidence type="ECO:0000313" key="3">
    <source>
        <dbReference type="Proteomes" id="UP001169719"/>
    </source>
</evidence>
<proteinExistence type="predicted"/>
<evidence type="ECO:0008006" key="4">
    <source>
        <dbReference type="Google" id="ProtNLM"/>
    </source>
</evidence>